<dbReference type="Proteomes" id="UP000637980">
    <property type="component" value="Unassembled WGS sequence"/>
</dbReference>
<reference evidence="2" key="1">
    <citation type="journal article" date="2019" name="Int. J. Syst. Evol. Microbiol.">
        <title>The Global Catalogue of Microorganisms (GCM) 10K type strain sequencing project: providing services to taxonomists for standard genome sequencing and annotation.</title>
        <authorList>
            <consortium name="The Broad Institute Genomics Platform"/>
            <consortium name="The Broad Institute Genome Sequencing Center for Infectious Disease"/>
            <person name="Wu L."/>
            <person name="Ma J."/>
        </authorList>
    </citation>
    <scope>NUCLEOTIDE SEQUENCE [LARGE SCALE GENOMIC DNA]</scope>
    <source>
        <strain evidence="2">KCTC 12861</strain>
    </source>
</reference>
<dbReference type="EMBL" id="BMXE01000003">
    <property type="protein sequence ID" value="GHB30705.1"/>
    <property type="molecule type" value="Genomic_DNA"/>
</dbReference>
<evidence type="ECO:0000313" key="1">
    <source>
        <dbReference type="EMBL" id="GHB30705.1"/>
    </source>
</evidence>
<keyword evidence="2" id="KW-1185">Reference proteome</keyword>
<proteinExistence type="predicted"/>
<accession>A0ABQ3E9T9</accession>
<sequence length="60" mass="6610">MRVADAIGMVGWLFKRLPAGTTRGTLALAGLKSKSVEGKVRAMAKRKRLVLRDNFIAIRL</sequence>
<organism evidence="1 2">
    <name type="scientific">Pseudovibrio japonicus</name>
    <dbReference type="NCBI Taxonomy" id="366534"/>
    <lineage>
        <taxon>Bacteria</taxon>
        <taxon>Pseudomonadati</taxon>
        <taxon>Pseudomonadota</taxon>
        <taxon>Alphaproteobacteria</taxon>
        <taxon>Hyphomicrobiales</taxon>
        <taxon>Stappiaceae</taxon>
        <taxon>Pseudovibrio</taxon>
    </lineage>
</organism>
<name>A0ABQ3E9T9_9HYPH</name>
<comment type="caution">
    <text evidence="1">The sequence shown here is derived from an EMBL/GenBank/DDBJ whole genome shotgun (WGS) entry which is preliminary data.</text>
</comment>
<evidence type="ECO:0000313" key="2">
    <source>
        <dbReference type="Proteomes" id="UP000637980"/>
    </source>
</evidence>
<protein>
    <submittedName>
        <fullName evidence="1">Uncharacterized protein</fullName>
    </submittedName>
</protein>
<gene>
    <name evidence="1" type="ORF">GCM10007094_18910</name>
</gene>